<name>A0A0E9XJS4_ANGAN</name>
<dbReference type="AlphaFoldDB" id="A0A0E9XJS4"/>
<reference evidence="1" key="2">
    <citation type="journal article" date="2015" name="Fish Shellfish Immunol.">
        <title>Early steps in the European eel (Anguilla anguilla)-Vibrio vulnificus interaction in the gills: Role of the RtxA13 toxin.</title>
        <authorList>
            <person name="Callol A."/>
            <person name="Pajuelo D."/>
            <person name="Ebbesson L."/>
            <person name="Teles M."/>
            <person name="MacKenzie S."/>
            <person name="Amaro C."/>
        </authorList>
    </citation>
    <scope>NUCLEOTIDE SEQUENCE</scope>
</reference>
<reference evidence="1" key="1">
    <citation type="submission" date="2014-11" db="EMBL/GenBank/DDBJ databases">
        <authorList>
            <person name="Amaro Gonzalez C."/>
        </authorList>
    </citation>
    <scope>NUCLEOTIDE SEQUENCE</scope>
</reference>
<protein>
    <submittedName>
        <fullName evidence="1">Uncharacterized protein</fullName>
    </submittedName>
</protein>
<evidence type="ECO:0000313" key="1">
    <source>
        <dbReference type="EMBL" id="JAI02086.1"/>
    </source>
</evidence>
<sequence length="39" mass="4330">MGIKLNLESHKLLLVFVFPLKPAPHSDPSNHVTVVSCFN</sequence>
<proteinExistence type="predicted"/>
<accession>A0A0E9XJS4</accession>
<dbReference type="EMBL" id="GBXM01006492">
    <property type="protein sequence ID" value="JAI02086.1"/>
    <property type="molecule type" value="Transcribed_RNA"/>
</dbReference>
<organism evidence="1">
    <name type="scientific">Anguilla anguilla</name>
    <name type="common">European freshwater eel</name>
    <name type="synonym">Muraena anguilla</name>
    <dbReference type="NCBI Taxonomy" id="7936"/>
    <lineage>
        <taxon>Eukaryota</taxon>
        <taxon>Metazoa</taxon>
        <taxon>Chordata</taxon>
        <taxon>Craniata</taxon>
        <taxon>Vertebrata</taxon>
        <taxon>Euteleostomi</taxon>
        <taxon>Actinopterygii</taxon>
        <taxon>Neopterygii</taxon>
        <taxon>Teleostei</taxon>
        <taxon>Anguilliformes</taxon>
        <taxon>Anguillidae</taxon>
        <taxon>Anguilla</taxon>
    </lineage>
</organism>